<proteinExistence type="predicted"/>
<protein>
    <submittedName>
        <fullName evidence="1">Uncharacterized protein</fullName>
    </submittedName>
</protein>
<keyword evidence="2" id="KW-1185">Reference proteome</keyword>
<dbReference type="RefSeq" id="WP_161870726.1">
    <property type="nucleotide sequence ID" value="NZ_MAEI02000001.1"/>
</dbReference>
<gene>
    <name evidence="1" type="ORF">BAU18_000695</name>
</gene>
<dbReference type="EMBL" id="MAEI02000001">
    <property type="protein sequence ID" value="MEO1781116.1"/>
    <property type="molecule type" value="Genomic_DNA"/>
</dbReference>
<reference evidence="1 2" key="2">
    <citation type="submission" date="2024-02" db="EMBL/GenBank/DDBJ databases">
        <title>The Genome Sequence of Enterococcus diestrammenae JM9A.</title>
        <authorList>
            <person name="Earl A."/>
            <person name="Manson A."/>
            <person name="Gilmore M."/>
            <person name="Sanders J."/>
            <person name="Shea T."/>
            <person name="Howe W."/>
            <person name="Livny J."/>
            <person name="Cuomo C."/>
            <person name="Neafsey D."/>
            <person name="Birren B."/>
        </authorList>
    </citation>
    <scope>NUCLEOTIDE SEQUENCE [LARGE SCALE GENOMIC DNA]</scope>
    <source>
        <strain evidence="1 2">JM9A</strain>
    </source>
</reference>
<evidence type="ECO:0000313" key="2">
    <source>
        <dbReference type="Proteomes" id="UP001429357"/>
    </source>
</evidence>
<accession>A0ABV0F390</accession>
<reference evidence="2" key="1">
    <citation type="submission" date="2016-06" db="EMBL/GenBank/DDBJ databases">
        <title>Four novel species of enterococci isolated from chicken manure.</title>
        <authorList>
            <person name="Van Tyne D."/>
        </authorList>
    </citation>
    <scope>NUCLEOTIDE SEQUENCE [LARGE SCALE GENOMIC DNA]</scope>
    <source>
        <strain evidence="2">JM9A</strain>
    </source>
</reference>
<comment type="caution">
    <text evidence="1">The sequence shown here is derived from an EMBL/GenBank/DDBJ whole genome shotgun (WGS) entry which is preliminary data.</text>
</comment>
<dbReference type="Proteomes" id="UP001429357">
    <property type="component" value="Unassembled WGS sequence"/>
</dbReference>
<sequence>MMTLSERYRDALVADPRQDALNQLQADRFGSKIAADEQAGLVDQALALGSALAEQVLQETGEAQIANLLAENSEELVPNLLAIADFYGAQVTEDEYPVAPEFTTIGYFETPNQLFVNRWFAQYDEEVQTAEMPLLAYEQWRPVALAHELFHYMDETKKMVPPQDYRLSLWKLGPYTHKTELTILREIAAMSFAQHLTNWPFYPGRLTELLMALTELYSSESK</sequence>
<name>A0ABV0F390_9ENTE</name>
<organism evidence="1 2">
    <name type="scientific">Enterococcus diestrammenae</name>
    <dbReference type="NCBI Taxonomy" id="1155073"/>
    <lineage>
        <taxon>Bacteria</taxon>
        <taxon>Bacillati</taxon>
        <taxon>Bacillota</taxon>
        <taxon>Bacilli</taxon>
        <taxon>Lactobacillales</taxon>
        <taxon>Enterococcaceae</taxon>
        <taxon>Enterococcus</taxon>
    </lineage>
</organism>
<evidence type="ECO:0000313" key="1">
    <source>
        <dbReference type="EMBL" id="MEO1781116.1"/>
    </source>
</evidence>